<comment type="caution">
    <text evidence="4">The sequence shown here is derived from an EMBL/GenBank/DDBJ whole genome shotgun (WGS) entry which is preliminary data.</text>
</comment>
<keyword evidence="1" id="KW-0175">Coiled coil</keyword>
<reference evidence="4 5" key="1">
    <citation type="submission" date="2015-09" db="EMBL/GenBank/DDBJ databases">
        <title>Host preference determinants of Valsa canker pathogens revealed by comparative genomics.</title>
        <authorList>
            <person name="Yin Z."/>
            <person name="Huang L."/>
        </authorList>
    </citation>
    <scope>NUCLEOTIDE SEQUENCE [LARGE SCALE GENOMIC DNA]</scope>
    <source>
        <strain evidence="4 5">SXYLt</strain>
    </source>
</reference>
<feature type="transmembrane region" description="Helical" evidence="3">
    <location>
        <begin position="258"/>
        <end position="283"/>
    </location>
</feature>
<feature type="transmembrane region" description="Helical" evidence="3">
    <location>
        <begin position="26"/>
        <end position="46"/>
    </location>
</feature>
<evidence type="ECO:0000256" key="2">
    <source>
        <dbReference type="SAM" id="MobiDB-lite"/>
    </source>
</evidence>
<proteinExistence type="predicted"/>
<feature type="transmembrane region" description="Helical" evidence="3">
    <location>
        <begin position="66"/>
        <end position="90"/>
    </location>
</feature>
<organism evidence="4 5">
    <name type="scientific">Cytospora leucostoma</name>
    <dbReference type="NCBI Taxonomy" id="1230097"/>
    <lineage>
        <taxon>Eukaryota</taxon>
        <taxon>Fungi</taxon>
        <taxon>Dikarya</taxon>
        <taxon>Ascomycota</taxon>
        <taxon>Pezizomycotina</taxon>
        <taxon>Sordariomycetes</taxon>
        <taxon>Sordariomycetidae</taxon>
        <taxon>Diaporthales</taxon>
        <taxon>Cytosporaceae</taxon>
        <taxon>Cytospora</taxon>
    </lineage>
</organism>
<feature type="transmembrane region" description="Helical" evidence="3">
    <location>
        <begin position="142"/>
        <end position="165"/>
    </location>
</feature>
<dbReference type="AlphaFoldDB" id="A0A423WRD3"/>
<feature type="transmembrane region" description="Helical" evidence="3">
    <location>
        <begin position="186"/>
        <end position="208"/>
    </location>
</feature>
<keyword evidence="5" id="KW-1185">Reference proteome</keyword>
<dbReference type="Proteomes" id="UP000285146">
    <property type="component" value="Unassembled WGS sequence"/>
</dbReference>
<evidence type="ECO:0000313" key="4">
    <source>
        <dbReference type="EMBL" id="ROW05902.1"/>
    </source>
</evidence>
<feature type="compositionally biased region" description="Basic and acidic residues" evidence="2">
    <location>
        <begin position="508"/>
        <end position="520"/>
    </location>
</feature>
<feature type="region of interest" description="Disordered" evidence="2">
    <location>
        <begin position="335"/>
        <end position="383"/>
    </location>
</feature>
<feature type="transmembrane region" description="Helical" evidence="3">
    <location>
        <begin position="223"/>
        <end position="246"/>
    </location>
</feature>
<sequence length="580" mass="66878">MGLALFSCFKACGSCTIFEHFSWRHFLGVFQALVALLAFALSFGMYRPAGPVTLHAIPAVHNPLWLLTFAILSIACFIWAVIGVWQLGIIRGLERQPTFYRFWILFNLVLGLGSAGVVAAYIDVVLQNPDGCLNRSKQGCSAAWAFTVFVALWVLVEVVSFAVLIAKYIGRDESFERPDRKGEWKIWVRGAQVISAAISVTIAVFLYLRTGIPVVDGVRAPNVVWIFLLGAIMCGIFWPWYLAMCFPGIQRTLYRSYGLYNFYVVMELFALAAYLSLGAIYAWKFITKGSSCADIGQKGCLAVLATDAFTSLAGVLQIPQIVALMLQFDERPRKPFKLKKTKQPKQPKQPRQPKQRRQRPAKETYPEGYPELQPPPPSYSFNEKRMDRQLDDTWALDQLEREQWERDARRLRAQAKARREADKRAAKREQELGELERRRCKQEEDIQILKEQARVREERVRNLKEDLWERKVFLEDEDNDAGRREDEIPVLQAKIRDQDEKLLRIKDIQRQVGRGRRDPEDILPPPPLEAVVRGHRLQASTDERRQESGDGVTPLMEHTYREQERIRKEYEHRKKLYSDS</sequence>
<feature type="compositionally biased region" description="Basic and acidic residues" evidence="2">
    <location>
        <begin position="558"/>
        <end position="580"/>
    </location>
</feature>
<accession>A0A423WRD3</accession>
<dbReference type="OrthoDB" id="10609337at2759"/>
<dbReference type="EMBL" id="LKEB01000045">
    <property type="protein sequence ID" value="ROW05902.1"/>
    <property type="molecule type" value="Genomic_DNA"/>
</dbReference>
<protein>
    <submittedName>
        <fullName evidence="4">Uncharacterized protein</fullName>
    </submittedName>
</protein>
<feature type="region of interest" description="Disordered" evidence="2">
    <location>
        <begin position="508"/>
        <end position="580"/>
    </location>
</feature>
<feature type="compositionally biased region" description="Basic residues" evidence="2">
    <location>
        <begin position="335"/>
        <end position="345"/>
    </location>
</feature>
<evidence type="ECO:0000256" key="3">
    <source>
        <dbReference type="SAM" id="Phobius"/>
    </source>
</evidence>
<name>A0A423WRD3_9PEZI</name>
<feature type="transmembrane region" description="Helical" evidence="3">
    <location>
        <begin position="102"/>
        <end position="122"/>
    </location>
</feature>
<keyword evidence="3" id="KW-0472">Membrane</keyword>
<dbReference type="InParanoid" id="A0A423WRD3"/>
<keyword evidence="3" id="KW-1133">Transmembrane helix</keyword>
<gene>
    <name evidence="4" type="ORF">VPNG_07997</name>
</gene>
<evidence type="ECO:0000313" key="5">
    <source>
        <dbReference type="Proteomes" id="UP000285146"/>
    </source>
</evidence>
<feature type="coiled-coil region" evidence="1">
    <location>
        <begin position="401"/>
        <end position="466"/>
    </location>
</feature>
<dbReference type="STRING" id="1230097.A0A423WRD3"/>
<keyword evidence="3" id="KW-0812">Transmembrane</keyword>
<evidence type="ECO:0000256" key="1">
    <source>
        <dbReference type="SAM" id="Coils"/>
    </source>
</evidence>